<dbReference type="Proteomes" id="UP000001399">
    <property type="component" value="Chromosome"/>
</dbReference>
<reference evidence="8" key="1">
    <citation type="journal article" date="2011" name="J. Bacteriol.">
        <title>Genome sequences of eight morphologically diverse alphaproteobacteria.</title>
        <authorList>
            <consortium name="US DOE Joint Genome Institute"/>
            <person name="Brown P.J."/>
            <person name="Kysela D.T."/>
            <person name="Buechlein A."/>
            <person name="Hemmerich C."/>
            <person name="Brun Y.V."/>
        </authorList>
    </citation>
    <scope>NUCLEOTIDE SEQUENCE [LARGE SCALE GENOMIC DNA]</scope>
    <source>
        <strain evidence="8">ATCC 17100 / ATH 3.1.1 / DSM 162 / LMG 4299</strain>
    </source>
</reference>
<evidence type="ECO:0000313" key="7">
    <source>
        <dbReference type="EMBL" id="ADP72571.1"/>
    </source>
</evidence>
<keyword evidence="5" id="KW-0472">Membrane</keyword>
<dbReference type="eggNOG" id="COG0204">
    <property type="taxonomic scope" value="Bacteria"/>
</dbReference>
<keyword evidence="2 7" id="KW-0808">Transferase</keyword>
<evidence type="ECO:0000256" key="5">
    <source>
        <dbReference type="SAM" id="Phobius"/>
    </source>
</evidence>
<feature type="region of interest" description="Disordered" evidence="4">
    <location>
        <begin position="252"/>
        <end position="274"/>
    </location>
</feature>
<dbReference type="SMART" id="SM00563">
    <property type="entry name" value="PlsC"/>
    <property type="match status" value="1"/>
</dbReference>
<evidence type="ECO:0000256" key="3">
    <source>
        <dbReference type="ARBA" id="ARBA00023315"/>
    </source>
</evidence>
<dbReference type="RefSeq" id="WP_013420929.1">
    <property type="nucleotide sequence ID" value="NC_014664.1"/>
</dbReference>
<feature type="transmembrane region" description="Helical" evidence="5">
    <location>
        <begin position="15"/>
        <end position="36"/>
    </location>
</feature>
<comment type="pathway">
    <text evidence="1">Lipid metabolism.</text>
</comment>
<dbReference type="CDD" id="cd07989">
    <property type="entry name" value="LPLAT_AGPAT-like"/>
    <property type="match status" value="1"/>
</dbReference>
<keyword evidence="3 7" id="KW-0012">Acyltransferase</keyword>
<gene>
    <name evidence="7" type="ordered locus">Rvan_3388</name>
</gene>
<dbReference type="InterPro" id="IPR002123">
    <property type="entry name" value="Plipid/glycerol_acylTrfase"/>
</dbReference>
<sequence length="274" mass="30989">MRAPAKALLYFRSALFIPILYISWAIFLILGSWLLLPFVPRSWAMAALKLHGDVSQWLLRVICGTKMEVRGREKLLPGPCIVAAKHQATWDTFAPLSLMRDPALVMKAELLSIPLYGRFCKKFELIPIQRELGPAALRQMMREARGRVAQGREIVIFPEGTRAAPGAAPNYKPGIIVLYQDLKVPVCPMALNSGMFWRRNSFLRYPGTIVVEFLDPIPPGLPKQEFMQRLESEIETASERLRLEARRELEARGLAQPATAHPSFVDKESRAVRE</sequence>
<dbReference type="SUPFAM" id="SSF69593">
    <property type="entry name" value="Glycerol-3-phosphate (1)-acyltransferase"/>
    <property type="match status" value="1"/>
</dbReference>
<evidence type="ECO:0000256" key="4">
    <source>
        <dbReference type="SAM" id="MobiDB-lite"/>
    </source>
</evidence>
<keyword evidence="8" id="KW-1185">Reference proteome</keyword>
<dbReference type="PANTHER" id="PTHR10434:SF40">
    <property type="entry name" value="1-ACYL-SN-GLYCEROL-3-PHOSPHATE ACYLTRANSFERASE"/>
    <property type="match status" value="1"/>
</dbReference>
<dbReference type="HOGENOM" id="CLU_027938_5_1_5"/>
<dbReference type="Pfam" id="PF01553">
    <property type="entry name" value="Acyltransferase"/>
    <property type="match status" value="1"/>
</dbReference>
<protein>
    <submittedName>
        <fullName evidence="7">Phospholipid/glycerol acyltransferase</fullName>
    </submittedName>
</protein>
<dbReference type="PANTHER" id="PTHR10434">
    <property type="entry name" value="1-ACYL-SN-GLYCEROL-3-PHOSPHATE ACYLTRANSFERASE"/>
    <property type="match status" value="1"/>
</dbReference>
<evidence type="ECO:0000256" key="2">
    <source>
        <dbReference type="ARBA" id="ARBA00022679"/>
    </source>
</evidence>
<dbReference type="OrthoDB" id="5290997at2"/>
<keyword evidence="5" id="KW-0812">Transmembrane</keyword>
<proteinExistence type="predicted"/>
<evidence type="ECO:0000256" key="1">
    <source>
        <dbReference type="ARBA" id="ARBA00005189"/>
    </source>
</evidence>
<accession>E3I2X6</accession>
<dbReference type="KEGG" id="rva:Rvan_3388"/>
<keyword evidence="5" id="KW-1133">Transmembrane helix</keyword>
<name>E3I2X6_RHOVT</name>
<dbReference type="GO" id="GO:0006654">
    <property type="term" value="P:phosphatidic acid biosynthetic process"/>
    <property type="evidence" value="ECO:0007669"/>
    <property type="project" value="TreeGrafter"/>
</dbReference>
<dbReference type="STRING" id="648757.Rvan_3388"/>
<dbReference type="AlphaFoldDB" id="E3I2X6"/>
<dbReference type="EMBL" id="CP002292">
    <property type="protein sequence ID" value="ADP72571.1"/>
    <property type="molecule type" value="Genomic_DNA"/>
</dbReference>
<dbReference type="GO" id="GO:0003841">
    <property type="term" value="F:1-acylglycerol-3-phosphate O-acyltransferase activity"/>
    <property type="evidence" value="ECO:0007669"/>
    <property type="project" value="TreeGrafter"/>
</dbReference>
<feature type="compositionally biased region" description="Basic and acidic residues" evidence="4">
    <location>
        <begin position="264"/>
        <end position="274"/>
    </location>
</feature>
<feature type="domain" description="Phospholipid/glycerol acyltransferase" evidence="6">
    <location>
        <begin position="80"/>
        <end position="194"/>
    </location>
</feature>
<organism evidence="7 8">
    <name type="scientific">Rhodomicrobium vannielii (strain ATCC 17100 / DSM 162 / LMG 4299 / NCIMB 10020 / ATH 3.1.1)</name>
    <dbReference type="NCBI Taxonomy" id="648757"/>
    <lineage>
        <taxon>Bacteria</taxon>
        <taxon>Pseudomonadati</taxon>
        <taxon>Pseudomonadota</taxon>
        <taxon>Alphaproteobacteria</taxon>
        <taxon>Hyphomicrobiales</taxon>
        <taxon>Hyphomicrobiaceae</taxon>
        <taxon>Rhodomicrobium</taxon>
    </lineage>
</organism>
<evidence type="ECO:0000259" key="6">
    <source>
        <dbReference type="SMART" id="SM00563"/>
    </source>
</evidence>
<evidence type="ECO:0000313" key="8">
    <source>
        <dbReference type="Proteomes" id="UP000001399"/>
    </source>
</evidence>